<protein>
    <submittedName>
        <fullName evidence="1">Uncharacterized protein</fullName>
    </submittedName>
</protein>
<evidence type="ECO:0000313" key="2">
    <source>
        <dbReference type="Proteomes" id="UP000821845"/>
    </source>
</evidence>
<comment type="caution">
    <text evidence="1">The sequence shown here is derived from an EMBL/GenBank/DDBJ whole genome shotgun (WGS) entry which is preliminary data.</text>
</comment>
<dbReference type="EMBL" id="CM023488">
    <property type="protein sequence ID" value="KAH6923726.1"/>
    <property type="molecule type" value="Genomic_DNA"/>
</dbReference>
<organism evidence="1 2">
    <name type="scientific">Hyalomma asiaticum</name>
    <name type="common">Tick</name>
    <dbReference type="NCBI Taxonomy" id="266040"/>
    <lineage>
        <taxon>Eukaryota</taxon>
        <taxon>Metazoa</taxon>
        <taxon>Ecdysozoa</taxon>
        <taxon>Arthropoda</taxon>
        <taxon>Chelicerata</taxon>
        <taxon>Arachnida</taxon>
        <taxon>Acari</taxon>
        <taxon>Parasitiformes</taxon>
        <taxon>Ixodida</taxon>
        <taxon>Ixodoidea</taxon>
        <taxon>Ixodidae</taxon>
        <taxon>Hyalomminae</taxon>
        <taxon>Hyalomma</taxon>
    </lineage>
</organism>
<evidence type="ECO:0000313" key="1">
    <source>
        <dbReference type="EMBL" id="KAH6923726.1"/>
    </source>
</evidence>
<reference evidence="1" key="1">
    <citation type="submission" date="2020-05" db="EMBL/GenBank/DDBJ databases">
        <title>Large-scale comparative analyses of tick genomes elucidate their genetic diversity and vector capacities.</title>
        <authorList>
            <person name="Jia N."/>
            <person name="Wang J."/>
            <person name="Shi W."/>
            <person name="Du L."/>
            <person name="Sun Y."/>
            <person name="Zhan W."/>
            <person name="Jiang J."/>
            <person name="Wang Q."/>
            <person name="Zhang B."/>
            <person name="Ji P."/>
            <person name="Sakyi L.B."/>
            <person name="Cui X."/>
            <person name="Yuan T."/>
            <person name="Jiang B."/>
            <person name="Yang W."/>
            <person name="Lam T.T.-Y."/>
            <person name="Chang Q."/>
            <person name="Ding S."/>
            <person name="Wang X."/>
            <person name="Zhu J."/>
            <person name="Ruan X."/>
            <person name="Zhao L."/>
            <person name="Wei J."/>
            <person name="Que T."/>
            <person name="Du C."/>
            <person name="Cheng J."/>
            <person name="Dai P."/>
            <person name="Han X."/>
            <person name="Huang E."/>
            <person name="Gao Y."/>
            <person name="Liu J."/>
            <person name="Shao H."/>
            <person name="Ye R."/>
            <person name="Li L."/>
            <person name="Wei W."/>
            <person name="Wang X."/>
            <person name="Wang C."/>
            <person name="Yang T."/>
            <person name="Huo Q."/>
            <person name="Li W."/>
            <person name="Guo W."/>
            <person name="Chen H."/>
            <person name="Zhou L."/>
            <person name="Ni X."/>
            <person name="Tian J."/>
            <person name="Zhou Y."/>
            <person name="Sheng Y."/>
            <person name="Liu T."/>
            <person name="Pan Y."/>
            <person name="Xia L."/>
            <person name="Li J."/>
            <person name="Zhao F."/>
            <person name="Cao W."/>
        </authorList>
    </citation>
    <scope>NUCLEOTIDE SEQUENCE</scope>
    <source>
        <strain evidence="1">Hyas-2018</strain>
    </source>
</reference>
<dbReference type="Proteomes" id="UP000821845">
    <property type="component" value="Chromosome 8"/>
</dbReference>
<gene>
    <name evidence="1" type="ORF">HPB50_005792</name>
</gene>
<proteinExistence type="predicted"/>
<name>A0ACB7RPI8_HYAAI</name>
<keyword evidence="2" id="KW-1185">Reference proteome</keyword>
<sequence>MTMSPWWRGIRTVLAGSTNVPAAYVGAAIVSYVARSFVRLPSPEKDDTADSSANVPQPTDEKEDKPPEKPSGPQRPPTGDWDDPVIINDEGEIEEDTWEPVVIECDHWESLLGKLGDVLVLASLLRRPCDQRQLCPEHREVSLTSLFARGQGEPQPTDEKEDKPPEKPSGPQRPPTGDWDDPVIINDEGEIEEDTWEPVVIECDHWESLLGKLGDVLVLASLLRRPCDQRQLCPEHREVSLTSLFARGQVHFVRTRRRFTRSLELDSLLVNCASEQLVRWDRDRDQIDRLAKASAFLSAVSSSILKNDGKTPKDRICRRDVEISEVHLEPFVRFCTEVLDAIVDASLGPEAETLPVLPQGEPLWEGAPQDASRPQPLVAHALSQRPPNMASVRHHQLLATVVQFVVLFGMRSVRPLSLFTPTVRKAFFQDLHAPLLAPSTRISSSLTSSPQQSFLLRAASAVMQSLPDNPDNSVLGSTFGWMNRLLDLACSWGEDRDLVRRHCVCELYSAGHDILAQEVSLAVKDKTLLASCLLVIAGQRMHHLLFMNDGHRPSQIALLSPHVSTWILSLDLSNLRCCNPPTVQTVNLLQNIVGMLPEDHSEHRLALSLLDVLESLPKPS</sequence>
<accession>A0ACB7RPI8</accession>